<evidence type="ECO:0000313" key="2">
    <source>
        <dbReference type="Proteomes" id="UP000325292"/>
    </source>
</evidence>
<accession>A0ABM6RVM3</accession>
<reference evidence="1 2" key="1">
    <citation type="journal article" date="2019" name="Sci. Rep.">
        <title>Sulfobacillus thermotolerans: new insights into resistance and metabolic capacities of acidophilic chemolithotrophs.</title>
        <authorList>
            <person name="Panyushkina A.E."/>
            <person name="Babenko V.V."/>
            <person name="Nikitina A.S."/>
            <person name="Selezneva O.V."/>
            <person name="Tsaplina I.A."/>
            <person name="Letarova M.A."/>
            <person name="Kostryukova E.S."/>
            <person name="Letarov A.V."/>
        </authorList>
    </citation>
    <scope>NUCLEOTIDE SEQUENCE [LARGE SCALE GENOMIC DNA]</scope>
    <source>
        <strain evidence="1 2">Kr1</strain>
    </source>
</reference>
<organism evidence="1 2">
    <name type="scientific">Sulfobacillus thermotolerans</name>
    <dbReference type="NCBI Taxonomy" id="338644"/>
    <lineage>
        <taxon>Bacteria</taxon>
        <taxon>Bacillati</taxon>
        <taxon>Bacillota</taxon>
        <taxon>Clostridia</taxon>
        <taxon>Eubacteriales</taxon>
        <taxon>Clostridiales Family XVII. Incertae Sedis</taxon>
        <taxon>Sulfobacillus</taxon>
    </lineage>
</organism>
<evidence type="ECO:0000313" key="1">
    <source>
        <dbReference type="EMBL" id="AUW95532.1"/>
    </source>
</evidence>
<keyword evidence="2" id="KW-1185">Reference proteome</keyword>
<dbReference type="Proteomes" id="UP000325292">
    <property type="component" value="Chromosome"/>
</dbReference>
<name>A0ABM6RVM3_9FIRM</name>
<protein>
    <submittedName>
        <fullName evidence="1">Uncharacterized protein</fullName>
    </submittedName>
</protein>
<proteinExistence type="predicted"/>
<gene>
    <name evidence="1" type="ORF">BXT84_10285</name>
</gene>
<sequence length="84" mass="8745">MPVYFGPGPSPVFSVINFTGDEVVLGNPAAGSYMAINLMTGQRTVNLSAVLSLKGYPGIGLPSHILGLPGTHYSPQIAYPQDPS</sequence>
<dbReference type="EMBL" id="CP019454">
    <property type="protein sequence ID" value="AUW95532.1"/>
    <property type="molecule type" value="Genomic_DNA"/>
</dbReference>